<proteinExistence type="predicted"/>
<sequence>MSKRLERMRSGPAADWTIADVEAVCREFGIFCEPPRGGGSHYKVAHAALDEKLTIPSKRPIKAIYIRLLVAFIDRVRQST</sequence>
<gene>
    <name evidence="1" type="ORF">QO014_001846</name>
</gene>
<keyword evidence="2" id="KW-1185">Reference proteome</keyword>
<comment type="caution">
    <text evidence="1">The sequence shown here is derived from an EMBL/GenBank/DDBJ whole genome shotgun (WGS) entry which is preliminary data.</text>
</comment>
<dbReference type="Proteomes" id="UP001241603">
    <property type="component" value="Unassembled WGS sequence"/>
</dbReference>
<evidence type="ECO:0000313" key="1">
    <source>
        <dbReference type="EMBL" id="MDQ0437461.1"/>
    </source>
</evidence>
<evidence type="ECO:0008006" key="3">
    <source>
        <dbReference type="Google" id="ProtNLM"/>
    </source>
</evidence>
<protein>
    <recommendedName>
        <fullName evidence="3">Type II toxin-antitoxin system HicA family toxin</fullName>
    </recommendedName>
</protein>
<evidence type="ECO:0000313" key="2">
    <source>
        <dbReference type="Proteomes" id="UP001241603"/>
    </source>
</evidence>
<dbReference type="EMBL" id="JAUSVO010000002">
    <property type="protein sequence ID" value="MDQ0437461.1"/>
    <property type="molecule type" value="Genomic_DNA"/>
</dbReference>
<accession>A0ABU0H578</accession>
<dbReference type="RefSeq" id="WP_266348380.1">
    <property type="nucleotide sequence ID" value="NZ_JAPKNG010000002.1"/>
</dbReference>
<reference evidence="1 2" key="1">
    <citation type="submission" date="2023-07" db="EMBL/GenBank/DDBJ databases">
        <title>Genomic Encyclopedia of Type Strains, Phase IV (KMG-IV): sequencing the most valuable type-strain genomes for metagenomic binning, comparative biology and taxonomic classification.</title>
        <authorList>
            <person name="Goeker M."/>
        </authorList>
    </citation>
    <scope>NUCLEOTIDE SEQUENCE [LARGE SCALE GENOMIC DNA]</scope>
    <source>
        <strain evidence="1 2">B6-8</strain>
    </source>
</reference>
<organism evidence="1 2">
    <name type="scientific">Kaistia dalseonensis</name>
    <dbReference type="NCBI Taxonomy" id="410840"/>
    <lineage>
        <taxon>Bacteria</taxon>
        <taxon>Pseudomonadati</taxon>
        <taxon>Pseudomonadota</taxon>
        <taxon>Alphaproteobacteria</taxon>
        <taxon>Hyphomicrobiales</taxon>
        <taxon>Kaistiaceae</taxon>
        <taxon>Kaistia</taxon>
    </lineage>
</organism>
<name>A0ABU0H578_9HYPH</name>